<reference evidence="1 2" key="1">
    <citation type="journal article" date="2016" name="Gene">
        <title>PacBio SMRT assembly of a complex multi-replicon genome reveals chlorocatechol degradative operon in a region of genome plasticity.</title>
        <authorList>
            <person name="Ricker N."/>
            <person name="Shen S.Y."/>
            <person name="Goordial J."/>
            <person name="Jin S."/>
            <person name="Fulthorpe R.R."/>
        </authorList>
    </citation>
    <scope>NUCLEOTIDE SEQUENCE [LARGE SCALE GENOMIC DNA]</scope>
    <source>
        <strain evidence="1 2">OLGA172</strain>
    </source>
</reference>
<keyword evidence="2" id="KW-1185">Reference proteome</keyword>
<dbReference type="OrthoDB" id="6064772at2"/>
<evidence type="ECO:0000313" key="1">
    <source>
        <dbReference type="EMBL" id="ANB73044.1"/>
    </source>
</evidence>
<dbReference type="STRING" id="1804984.AYM40_12220"/>
<dbReference type="KEGG" id="buz:AYM40_12220"/>
<keyword evidence="1" id="KW-0503">Monooxygenase</keyword>
<dbReference type="SUPFAM" id="SSF54909">
    <property type="entry name" value="Dimeric alpha+beta barrel"/>
    <property type="match status" value="1"/>
</dbReference>
<gene>
    <name evidence="1" type="ORF">AYM40_12220</name>
</gene>
<protein>
    <submittedName>
        <fullName evidence="1">Antibiotic biosynthesis monooxygenase</fullName>
    </submittedName>
</protein>
<proteinExistence type="predicted"/>
<dbReference type="EMBL" id="CP014578">
    <property type="protein sequence ID" value="ANB73044.1"/>
    <property type="molecule type" value="Genomic_DNA"/>
</dbReference>
<dbReference type="AlphaFoldDB" id="A0A160FL64"/>
<dbReference type="Gene3D" id="3.30.70.100">
    <property type="match status" value="1"/>
</dbReference>
<dbReference type="GO" id="GO:0004497">
    <property type="term" value="F:monooxygenase activity"/>
    <property type="evidence" value="ECO:0007669"/>
    <property type="project" value="UniProtKB-KW"/>
</dbReference>
<keyword evidence="1" id="KW-0560">Oxidoreductase</keyword>
<dbReference type="RefSeq" id="WP_063496453.1">
    <property type="nucleotide sequence ID" value="NZ_CP014578.1"/>
</dbReference>
<accession>A0A160FL64</accession>
<organism evidence="1 2">
    <name type="scientific">Paraburkholderia phytofirmans OLGA172</name>
    <dbReference type="NCBI Taxonomy" id="1417228"/>
    <lineage>
        <taxon>Bacteria</taxon>
        <taxon>Pseudomonadati</taxon>
        <taxon>Pseudomonadota</taxon>
        <taxon>Betaproteobacteria</taxon>
        <taxon>Burkholderiales</taxon>
        <taxon>Burkholderiaceae</taxon>
        <taxon>Paraburkholderia</taxon>
    </lineage>
</organism>
<dbReference type="Proteomes" id="UP000076852">
    <property type="component" value="Chromosome 1"/>
</dbReference>
<evidence type="ECO:0000313" key="2">
    <source>
        <dbReference type="Proteomes" id="UP000076852"/>
    </source>
</evidence>
<name>A0A160FL64_9BURK</name>
<dbReference type="InterPro" id="IPR011008">
    <property type="entry name" value="Dimeric_a/b-barrel"/>
</dbReference>
<sequence>MYSSTFIFRAGQYDEEFHRLDQEIAEMARAIPGYLGEETWESASAGLIQNVYYWESEDALLQLIRHPTHVEAKSKQARWLDGYRVVIAKVIREYGDGGLVTRKEDQPA</sequence>